<dbReference type="InterPro" id="IPR017964">
    <property type="entry name" value="DNA-dir_DNA_pol_B_CS"/>
</dbReference>
<keyword evidence="9" id="KW-0227">DNA damage</keyword>
<dbReference type="GO" id="GO:0003887">
    <property type="term" value="F:DNA-directed DNA polymerase activity"/>
    <property type="evidence" value="ECO:0007669"/>
    <property type="project" value="UniProtKB-KW"/>
</dbReference>
<keyword evidence="15 20" id="KW-0238">DNA-binding</keyword>
<evidence type="ECO:0000256" key="18">
    <source>
        <dbReference type="ARBA" id="ARBA00049244"/>
    </source>
</evidence>
<keyword evidence="16" id="KW-0234">DNA repair</keyword>
<reference evidence="24 25" key="1">
    <citation type="journal article" date="2015" name="Genome Biol. Evol.">
        <title>Phylogenomic analyses indicate that early fungi evolved digesting cell walls of algal ancestors of land plants.</title>
        <authorList>
            <person name="Chang Y."/>
            <person name="Wang S."/>
            <person name="Sekimoto S."/>
            <person name="Aerts A.L."/>
            <person name="Choi C."/>
            <person name="Clum A."/>
            <person name="LaButti K.M."/>
            <person name="Lindquist E.A."/>
            <person name="Yee Ngan C."/>
            <person name="Ohm R.A."/>
            <person name="Salamov A.A."/>
            <person name="Grigoriev I.V."/>
            <person name="Spatafora J.W."/>
            <person name="Berbee M.L."/>
        </authorList>
    </citation>
    <scope>NUCLEOTIDE SEQUENCE [LARGE SCALE GENOMIC DNA]</scope>
    <source>
        <strain evidence="24 25">JEL478</strain>
    </source>
</reference>
<dbReference type="SUPFAM" id="SSF53098">
    <property type="entry name" value="Ribonuclease H-like"/>
    <property type="match status" value="1"/>
</dbReference>
<evidence type="ECO:0000256" key="8">
    <source>
        <dbReference type="ARBA" id="ARBA00022723"/>
    </source>
</evidence>
<feature type="domain" description="C4-type zinc-finger of DNA polymerase delta" evidence="23">
    <location>
        <begin position="876"/>
        <end position="947"/>
    </location>
</feature>
<dbReference type="FunFam" id="1.10.132.60:FF:000007">
    <property type="entry name" value="DNA polymerase"/>
    <property type="match status" value="1"/>
</dbReference>
<dbReference type="Gene3D" id="1.10.132.60">
    <property type="entry name" value="DNA polymerase family B, C-terminal domain"/>
    <property type="match status" value="1"/>
</dbReference>
<keyword evidence="14 20" id="KW-0411">Iron-sulfur</keyword>
<sequence>MKSRGLSKWWTPGHGPPPHREIESWVLCNPIGRKDVSFEAEDKTDVDIANVRIETRADESNSRGIIESQILKRNVKNVSQLEAPTPKNPYGFKFDAEKSNSSVTHERQHYTLLSVEILAGCSKDMLPDPARDPVKAVVYCFYNDGPSLPTSNTSTNGFHIGILKIDDGMDIIRTGLTGYLVEIVADERTLFEAMIRKVQEIDPDMVAGYEIHNASWGYLVERGHAIAIFKLHYVLQGFDVLDGISRTTLHSNTKSSRDDDQWGFSHSSSVHITGRIVLNVWRLMRGELNLTSYTLENLVFHILHRRIPFFKVSTLASWYESSPMMQWRSVRYLVKRVQSTVELLLETDIIDRTSEFARVFGIQFFSVLDRGSQFKVESVMARIAKPQNLIMFTPTKTQVSGQRAAECLPLIMEPESQFFSSPLLVLDFQSLYPSVMIAYNYCYSTCLGRIQNLGSNHRFGASDFEIPISVATALKDQLHVSPNGLAFVKSSVREGVLGKMLSEILDTRVMVKNSMKIHKEDKALLRLLDARQLSLKYLANVTYGYTSASFSGRMPCIDIADAIVQTGRETLEKAIKLIHSTADWGARVVYGDTDSLFVYLEGASRERAWKVGKEIVDTVTNGNPYPMKLKFEKVYHPCVLQTKKRYVGWMFETEDQKEAVFDAKGIETVRRDGCPAVGKILEQSLRILFRTQDISLVKSFVVRQFSKIVAGKVSLQDFIIAKEIRLGTYSDKVIPPPGVIVAKKKMELDKRAEPQYGERVPFVVVNGGPDSRLYENVVAPEDAIKSRSLRLNAQYYITKQIIPALSRTFSLMGVDVLSWFSEMPKSDRAIRYSLTQAAASQSVTTQGAPSDRNGRVARRKSRGPITIEKFYATKHCIVCQELSSQDLCPSCLESPQQSIIALMSEARRSERNYANLLRVCRSCTGHVTPLEEDPGCESLDCQIFYTRAIARNKARYVQKMIKLAVDF</sequence>
<gene>
    <name evidence="24" type="ORF">M427DRAFT_150539</name>
</gene>
<protein>
    <recommendedName>
        <fullName evidence="20">DNA polymerase</fullName>
        <ecNumber evidence="20">2.7.7.7</ecNumber>
    </recommendedName>
</protein>
<comment type="subcellular location">
    <subcellularLocation>
        <location evidence="2 20">Nucleus</location>
    </subcellularLocation>
</comment>
<evidence type="ECO:0000259" key="21">
    <source>
        <dbReference type="Pfam" id="PF00136"/>
    </source>
</evidence>
<accession>A0A139B051</accession>
<evidence type="ECO:0000256" key="9">
    <source>
        <dbReference type="ARBA" id="ARBA00022763"/>
    </source>
</evidence>
<keyword evidence="8 20" id="KW-0479">Metal-binding</keyword>
<evidence type="ECO:0000256" key="19">
    <source>
        <dbReference type="ARBA" id="ARBA00066055"/>
    </source>
</evidence>
<comment type="catalytic activity">
    <reaction evidence="18 20">
        <text>DNA(n) + a 2'-deoxyribonucleoside 5'-triphosphate = DNA(n+1) + diphosphate</text>
        <dbReference type="Rhea" id="RHEA:22508"/>
        <dbReference type="Rhea" id="RHEA-COMP:17339"/>
        <dbReference type="Rhea" id="RHEA-COMP:17340"/>
        <dbReference type="ChEBI" id="CHEBI:33019"/>
        <dbReference type="ChEBI" id="CHEBI:61560"/>
        <dbReference type="ChEBI" id="CHEBI:173112"/>
        <dbReference type="EC" id="2.7.7.7"/>
    </reaction>
</comment>
<evidence type="ECO:0000256" key="11">
    <source>
        <dbReference type="ARBA" id="ARBA00022833"/>
    </source>
</evidence>
<dbReference type="Pfam" id="PF00136">
    <property type="entry name" value="DNA_pol_B"/>
    <property type="match status" value="1"/>
</dbReference>
<dbReference type="InterPro" id="IPR006134">
    <property type="entry name" value="DNA-dir_DNA_pol_B_multi_dom"/>
</dbReference>
<evidence type="ECO:0000256" key="5">
    <source>
        <dbReference type="ARBA" id="ARBA00022679"/>
    </source>
</evidence>
<dbReference type="EC" id="2.7.7.7" evidence="20"/>
<dbReference type="EMBL" id="KQ965731">
    <property type="protein sequence ID" value="KXS22183.1"/>
    <property type="molecule type" value="Genomic_DNA"/>
</dbReference>
<dbReference type="GO" id="GO:0003677">
    <property type="term" value="F:DNA binding"/>
    <property type="evidence" value="ECO:0007669"/>
    <property type="project" value="UniProtKB-KW"/>
</dbReference>
<keyword evidence="12 20" id="KW-0239">DNA-directed DNA polymerase</keyword>
<dbReference type="InterPro" id="IPR012337">
    <property type="entry name" value="RNaseH-like_sf"/>
</dbReference>
<dbReference type="Gene3D" id="3.30.420.10">
    <property type="entry name" value="Ribonuclease H-like superfamily/Ribonuclease H"/>
    <property type="match status" value="1"/>
</dbReference>
<dbReference type="GO" id="GO:0006260">
    <property type="term" value="P:DNA replication"/>
    <property type="evidence" value="ECO:0007669"/>
    <property type="project" value="UniProtKB-KW"/>
</dbReference>
<comment type="similarity">
    <text evidence="3 20">Belongs to the DNA polymerase type-B family.</text>
</comment>
<dbReference type="Gene3D" id="1.10.287.690">
    <property type="entry name" value="Helix hairpin bin"/>
    <property type="match status" value="1"/>
</dbReference>
<dbReference type="PROSITE" id="PS00116">
    <property type="entry name" value="DNA_POLYMERASE_B"/>
    <property type="match status" value="1"/>
</dbReference>
<dbReference type="InterPro" id="IPR006133">
    <property type="entry name" value="DNA-dir_DNA_pol_B_exonuc"/>
</dbReference>
<keyword evidence="6 20" id="KW-0548">Nucleotidyltransferase</keyword>
<dbReference type="InterPro" id="IPR025687">
    <property type="entry name" value="Znf-C4pol"/>
</dbReference>
<dbReference type="InterPro" id="IPR036397">
    <property type="entry name" value="RNaseH_sf"/>
</dbReference>
<dbReference type="OrthoDB" id="2414538at2759"/>
<evidence type="ECO:0000256" key="14">
    <source>
        <dbReference type="ARBA" id="ARBA00023014"/>
    </source>
</evidence>
<feature type="domain" description="DNA-directed DNA polymerase family B exonuclease" evidence="22">
    <location>
        <begin position="93"/>
        <end position="297"/>
    </location>
</feature>
<evidence type="ECO:0000259" key="23">
    <source>
        <dbReference type="Pfam" id="PF14260"/>
    </source>
</evidence>
<dbReference type="Pfam" id="PF14260">
    <property type="entry name" value="zf-C4pol"/>
    <property type="match status" value="1"/>
</dbReference>
<evidence type="ECO:0000256" key="6">
    <source>
        <dbReference type="ARBA" id="ARBA00022695"/>
    </source>
</evidence>
<dbReference type="SMART" id="SM00486">
    <property type="entry name" value="POLBc"/>
    <property type="match status" value="1"/>
</dbReference>
<dbReference type="GO" id="GO:0008270">
    <property type="term" value="F:zinc ion binding"/>
    <property type="evidence" value="ECO:0007669"/>
    <property type="project" value="UniProtKB-KW"/>
</dbReference>
<dbReference type="AlphaFoldDB" id="A0A139B051"/>
<dbReference type="InterPro" id="IPR030559">
    <property type="entry name" value="PolZ_Rev3"/>
</dbReference>
<dbReference type="GO" id="GO:0051539">
    <property type="term" value="F:4 iron, 4 sulfur cluster binding"/>
    <property type="evidence" value="ECO:0007669"/>
    <property type="project" value="UniProtKB-KW"/>
</dbReference>
<evidence type="ECO:0000256" key="16">
    <source>
        <dbReference type="ARBA" id="ARBA00023204"/>
    </source>
</evidence>
<dbReference type="InterPro" id="IPR042087">
    <property type="entry name" value="DNA_pol_B_thumb"/>
</dbReference>
<dbReference type="SUPFAM" id="SSF56672">
    <property type="entry name" value="DNA/RNA polymerases"/>
    <property type="match status" value="1"/>
</dbReference>
<keyword evidence="13 20" id="KW-0408">Iron</keyword>
<dbReference type="Proteomes" id="UP000070544">
    <property type="component" value="Unassembled WGS sequence"/>
</dbReference>
<keyword evidence="25" id="KW-1185">Reference proteome</keyword>
<dbReference type="OMA" id="NAQYYIT"/>
<dbReference type="CDD" id="cd05778">
    <property type="entry name" value="DNA_polB_zeta_exo"/>
    <property type="match status" value="1"/>
</dbReference>
<evidence type="ECO:0000256" key="17">
    <source>
        <dbReference type="ARBA" id="ARBA00023242"/>
    </source>
</evidence>
<evidence type="ECO:0000256" key="12">
    <source>
        <dbReference type="ARBA" id="ARBA00022932"/>
    </source>
</evidence>
<dbReference type="GO" id="GO:0005634">
    <property type="term" value="C:nucleus"/>
    <property type="evidence" value="ECO:0007669"/>
    <property type="project" value="UniProtKB-SubCell"/>
</dbReference>
<keyword evidence="5 20" id="KW-0808">Transferase</keyword>
<keyword evidence="11 20" id="KW-0862">Zinc</keyword>
<dbReference type="Gene3D" id="3.90.1600.10">
    <property type="entry name" value="Palm domain of DNA polymerase"/>
    <property type="match status" value="1"/>
</dbReference>
<comment type="subunit">
    <text evidence="19">Forms DNA polymerase zeta with REV7.</text>
</comment>
<dbReference type="GO" id="GO:0000724">
    <property type="term" value="P:double-strand break repair via homologous recombination"/>
    <property type="evidence" value="ECO:0007669"/>
    <property type="project" value="TreeGrafter"/>
</dbReference>
<keyword evidence="4 20" id="KW-0004">4Fe-4S</keyword>
<dbReference type="GO" id="GO:0000166">
    <property type="term" value="F:nucleotide binding"/>
    <property type="evidence" value="ECO:0007669"/>
    <property type="project" value="InterPro"/>
</dbReference>
<dbReference type="GO" id="GO:0042276">
    <property type="term" value="P:error-prone translesion synthesis"/>
    <property type="evidence" value="ECO:0007669"/>
    <property type="project" value="TreeGrafter"/>
</dbReference>
<name>A0A139B051_GONPJ</name>
<dbReference type="PANTHER" id="PTHR45812">
    <property type="entry name" value="DNA POLYMERASE ZETA CATALYTIC SUBUNIT"/>
    <property type="match status" value="1"/>
</dbReference>
<keyword evidence="10 20" id="KW-0863">Zinc-finger</keyword>
<evidence type="ECO:0000256" key="2">
    <source>
        <dbReference type="ARBA" id="ARBA00004123"/>
    </source>
</evidence>
<dbReference type="FunFam" id="1.10.287.690:FF:000002">
    <property type="entry name" value="DNA polymerase zeta"/>
    <property type="match status" value="1"/>
</dbReference>
<evidence type="ECO:0000256" key="3">
    <source>
        <dbReference type="ARBA" id="ARBA00005755"/>
    </source>
</evidence>
<dbReference type="GO" id="GO:0016035">
    <property type="term" value="C:zeta DNA polymerase complex"/>
    <property type="evidence" value="ECO:0007669"/>
    <property type="project" value="InterPro"/>
</dbReference>
<evidence type="ECO:0000256" key="1">
    <source>
        <dbReference type="ARBA" id="ARBA00001966"/>
    </source>
</evidence>
<evidence type="ECO:0000259" key="22">
    <source>
        <dbReference type="Pfam" id="PF03104"/>
    </source>
</evidence>
<dbReference type="InterPro" id="IPR043502">
    <property type="entry name" value="DNA/RNA_pol_sf"/>
</dbReference>
<dbReference type="STRING" id="1344416.A0A139B051"/>
<evidence type="ECO:0000256" key="7">
    <source>
        <dbReference type="ARBA" id="ARBA00022705"/>
    </source>
</evidence>
<evidence type="ECO:0000256" key="20">
    <source>
        <dbReference type="RuleBase" id="RU000442"/>
    </source>
</evidence>
<keyword evidence="17 20" id="KW-0539">Nucleus</keyword>
<dbReference type="FunFam" id="3.30.420.10:FF:000024">
    <property type="entry name" value="DNA polymerase zeta catalytic subunit"/>
    <property type="match status" value="1"/>
</dbReference>
<dbReference type="InterPro" id="IPR023211">
    <property type="entry name" value="DNA_pol_palm_dom_sf"/>
</dbReference>
<dbReference type="PRINTS" id="PR00106">
    <property type="entry name" value="DNAPOLB"/>
</dbReference>
<dbReference type="InterPro" id="IPR006172">
    <property type="entry name" value="DNA-dir_DNA_pol_B"/>
</dbReference>
<feature type="domain" description="DNA-directed DNA polymerase family B multifunctional" evidence="21">
    <location>
        <begin position="363"/>
        <end position="810"/>
    </location>
</feature>
<dbReference type="CDD" id="cd05534">
    <property type="entry name" value="POLBc_zeta"/>
    <property type="match status" value="1"/>
</dbReference>
<evidence type="ECO:0000313" key="24">
    <source>
        <dbReference type="EMBL" id="KXS22183.1"/>
    </source>
</evidence>
<proteinExistence type="inferred from homology"/>
<keyword evidence="7 20" id="KW-0235">DNA replication</keyword>
<organism evidence="24 25">
    <name type="scientific">Gonapodya prolifera (strain JEL478)</name>
    <name type="common">Monoblepharis prolifera</name>
    <dbReference type="NCBI Taxonomy" id="1344416"/>
    <lineage>
        <taxon>Eukaryota</taxon>
        <taxon>Fungi</taxon>
        <taxon>Fungi incertae sedis</taxon>
        <taxon>Chytridiomycota</taxon>
        <taxon>Chytridiomycota incertae sedis</taxon>
        <taxon>Monoblepharidomycetes</taxon>
        <taxon>Monoblepharidales</taxon>
        <taxon>Gonapodyaceae</taxon>
        <taxon>Gonapodya</taxon>
    </lineage>
</organism>
<evidence type="ECO:0000256" key="10">
    <source>
        <dbReference type="ARBA" id="ARBA00022771"/>
    </source>
</evidence>
<evidence type="ECO:0000256" key="15">
    <source>
        <dbReference type="ARBA" id="ARBA00023125"/>
    </source>
</evidence>
<dbReference type="PANTHER" id="PTHR45812:SF1">
    <property type="entry name" value="DNA POLYMERASE ZETA CATALYTIC SUBUNIT"/>
    <property type="match status" value="1"/>
</dbReference>
<comment type="cofactor">
    <cofactor evidence="1 20">
        <name>[4Fe-4S] cluster</name>
        <dbReference type="ChEBI" id="CHEBI:49883"/>
    </cofactor>
</comment>
<evidence type="ECO:0000313" key="25">
    <source>
        <dbReference type="Proteomes" id="UP000070544"/>
    </source>
</evidence>
<dbReference type="Pfam" id="PF03104">
    <property type="entry name" value="DNA_pol_B_exo1"/>
    <property type="match status" value="1"/>
</dbReference>
<evidence type="ECO:0000256" key="13">
    <source>
        <dbReference type="ARBA" id="ARBA00023004"/>
    </source>
</evidence>
<evidence type="ECO:0000256" key="4">
    <source>
        <dbReference type="ARBA" id="ARBA00022485"/>
    </source>
</evidence>